<sequence length="669" mass="76731">MLENIRSRSLATIREKYGVRPDQIRAYFHYQPSFFHLHVHFVSLKYDAPASTTLSAVLLDDVINNLQLVPDYYKKATLTFTRKASDKLLEMFREAGRCILNRNCMKSLLILYGSETGTAEDVAESLWKEARLLDVPARLYGVDDYTMDNLPTEHVVVFVVATTGQGEIPPNMRNGWKRLLRRSLSSTWLEKVHFAVLGLGDSSYQKYNYASKKVYRRLLQLGGECLLNIGLADDQHEIGIDGAIIPWKKEFWEKLRKDRLFDNMKSDIDPNTVLPPKYNLIYEDAASTNGKSLEPDQYQEVTVVSNKRVTAEDHFQDTRLVSFKMTQSYEPGDVLMVQPRNLKESIEIALGALKYSDEVLDRPFRLEASDEFVKLPPKWLIGGMFFFVDASESDFLKSVFSERTTLRSCFNCLFDLQMIPRKSFFQTLASISTHPDEKEKLLEFINPENLDHFLDYTTRCRRTTAEMLRDFPETSANIPPERLFDLFITIRPRAFSIASSPSMENLQILVAKVFVKLRSGTLKLPKEHKQVICIGPGTGVAPFRSYLTWRNRNDGAARSVLFFGCRGKKRDFYFENEWDQLPTTHVYTAFSRDTDQKVYVQHMILKHADEVWEILGEQDGMAFIAGSSLDMPKDVGAAIDKVGVQHGWAEGSFLSKLEATGRLQYETWS</sequence>
<evidence type="ECO:0000256" key="8">
    <source>
        <dbReference type="ARBA" id="ARBA00022857"/>
    </source>
</evidence>
<evidence type="ECO:0000313" key="12">
    <source>
        <dbReference type="EMBL" id="KHJ87056.1"/>
    </source>
</evidence>
<dbReference type="Gene3D" id="2.40.30.10">
    <property type="entry name" value="Translation factors"/>
    <property type="match status" value="1"/>
</dbReference>
<dbReference type="GO" id="GO:0005829">
    <property type="term" value="C:cytosol"/>
    <property type="evidence" value="ECO:0007669"/>
    <property type="project" value="TreeGrafter"/>
</dbReference>
<dbReference type="GO" id="GO:0016651">
    <property type="term" value="F:oxidoreductase activity, acting on NAD(P)H"/>
    <property type="evidence" value="ECO:0007669"/>
    <property type="project" value="UniProtKB-ARBA"/>
</dbReference>
<name>A0A0B1ST39_OESDE</name>
<dbReference type="Pfam" id="PF11969">
    <property type="entry name" value="DcpS_C"/>
    <property type="match status" value="1"/>
</dbReference>
<dbReference type="Pfam" id="PF00175">
    <property type="entry name" value="NAD_binding_1"/>
    <property type="match status" value="1"/>
</dbReference>
<evidence type="ECO:0000256" key="1">
    <source>
        <dbReference type="ARBA" id="ARBA00001917"/>
    </source>
</evidence>
<evidence type="ECO:0000256" key="5">
    <source>
        <dbReference type="ARBA" id="ARBA00022630"/>
    </source>
</evidence>
<evidence type="ECO:0000256" key="2">
    <source>
        <dbReference type="ARBA" id="ARBA00001974"/>
    </source>
</evidence>
<proteinExistence type="predicted"/>
<dbReference type="Gene3D" id="3.40.50.360">
    <property type="match status" value="1"/>
</dbReference>
<keyword evidence="6" id="KW-0288">FMN</keyword>
<comment type="cofactor">
    <cofactor evidence="1">
        <name>FMN</name>
        <dbReference type="ChEBI" id="CHEBI:58210"/>
    </cofactor>
</comment>
<dbReference type="Proteomes" id="UP000053660">
    <property type="component" value="Unassembled WGS sequence"/>
</dbReference>
<dbReference type="Gene3D" id="3.40.50.80">
    <property type="entry name" value="Nucleotide-binding domain of ferredoxin-NADP reductase (FNR) module"/>
    <property type="match status" value="1"/>
</dbReference>
<dbReference type="PRINTS" id="PR00369">
    <property type="entry name" value="FLAVODOXIN"/>
</dbReference>
<dbReference type="InterPro" id="IPR029039">
    <property type="entry name" value="Flavoprotein-like_sf"/>
</dbReference>
<dbReference type="InterPro" id="IPR017927">
    <property type="entry name" value="FAD-bd_FR_type"/>
</dbReference>
<dbReference type="SUPFAM" id="SSF52218">
    <property type="entry name" value="Flavoproteins"/>
    <property type="match status" value="1"/>
</dbReference>
<dbReference type="Gene3D" id="1.20.990.10">
    <property type="entry name" value="NADPH-cytochrome p450 Reductase, Chain A, domain 3"/>
    <property type="match status" value="1"/>
</dbReference>
<keyword evidence="8" id="KW-0521">NADP</keyword>
<dbReference type="FunFam" id="3.40.50.80:FF:000032">
    <property type="entry name" value="NADPH-dependent diflavin oxidoreductase 1"/>
    <property type="match status" value="1"/>
</dbReference>
<evidence type="ECO:0000313" key="13">
    <source>
        <dbReference type="Proteomes" id="UP000053660"/>
    </source>
</evidence>
<dbReference type="Pfam" id="PF00667">
    <property type="entry name" value="FAD_binding_1"/>
    <property type="match status" value="1"/>
</dbReference>
<gene>
    <name evidence="12" type="ORF">OESDEN_13177</name>
</gene>
<dbReference type="OrthoDB" id="1856718at2759"/>
<dbReference type="AlphaFoldDB" id="A0A0B1ST39"/>
<dbReference type="InterPro" id="IPR008254">
    <property type="entry name" value="Flavodoxin/NO_synth"/>
</dbReference>
<dbReference type="SUPFAM" id="SSF63380">
    <property type="entry name" value="Riboflavin synthase domain-like"/>
    <property type="match status" value="1"/>
</dbReference>
<dbReference type="GO" id="GO:0005634">
    <property type="term" value="C:nucleus"/>
    <property type="evidence" value="ECO:0007669"/>
    <property type="project" value="UniProtKB-ARBA"/>
</dbReference>
<keyword evidence="13" id="KW-1185">Reference proteome</keyword>
<dbReference type="EMBL" id="KN558665">
    <property type="protein sequence ID" value="KHJ87056.1"/>
    <property type="molecule type" value="Genomic_DNA"/>
</dbReference>
<dbReference type="InterPro" id="IPR003097">
    <property type="entry name" value="CysJ-like_FAD-binding"/>
</dbReference>
<evidence type="ECO:0000259" key="11">
    <source>
        <dbReference type="PROSITE" id="PS51384"/>
    </source>
</evidence>
<feature type="domain" description="Flavodoxin-like" evidence="10">
    <location>
        <begin position="108"/>
        <end position="252"/>
    </location>
</feature>
<evidence type="ECO:0000256" key="9">
    <source>
        <dbReference type="ARBA" id="ARBA00023002"/>
    </source>
</evidence>
<evidence type="ECO:0000256" key="3">
    <source>
        <dbReference type="ARBA" id="ARBA00004496"/>
    </source>
</evidence>
<dbReference type="Pfam" id="PF00258">
    <property type="entry name" value="Flavodoxin_1"/>
    <property type="match status" value="1"/>
</dbReference>
<protein>
    <submittedName>
        <fullName evidence="12">Flavodoxin</fullName>
    </submittedName>
</protein>
<evidence type="ECO:0000259" key="10">
    <source>
        <dbReference type="PROSITE" id="PS50902"/>
    </source>
</evidence>
<keyword evidence="7" id="KW-0274">FAD</keyword>
<keyword evidence="5" id="KW-0285">Flavoprotein</keyword>
<keyword evidence="4" id="KW-0963">Cytoplasm</keyword>
<dbReference type="PANTHER" id="PTHR19384">
    <property type="entry name" value="NITRIC OXIDE SYNTHASE-RELATED"/>
    <property type="match status" value="1"/>
</dbReference>
<dbReference type="InterPro" id="IPR017938">
    <property type="entry name" value="Riboflavin_synthase-like_b-brl"/>
</dbReference>
<dbReference type="InterPro" id="IPR001094">
    <property type="entry name" value="Flavdoxin-like"/>
</dbReference>
<evidence type="ECO:0000256" key="4">
    <source>
        <dbReference type="ARBA" id="ARBA00022490"/>
    </source>
</evidence>
<organism evidence="12 13">
    <name type="scientific">Oesophagostomum dentatum</name>
    <name type="common">Nodular worm</name>
    <dbReference type="NCBI Taxonomy" id="61180"/>
    <lineage>
        <taxon>Eukaryota</taxon>
        <taxon>Metazoa</taxon>
        <taxon>Ecdysozoa</taxon>
        <taxon>Nematoda</taxon>
        <taxon>Chromadorea</taxon>
        <taxon>Rhabditida</taxon>
        <taxon>Rhabditina</taxon>
        <taxon>Rhabditomorpha</taxon>
        <taxon>Strongyloidea</taxon>
        <taxon>Strongylidae</taxon>
        <taxon>Oesophagostomum</taxon>
    </lineage>
</organism>
<dbReference type="PANTHER" id="PTHR19384:SF10">
    <property type="entry name" value="NADPH-DEPENDENT DIFLAVIN OXIDOREDUCTASE 1"/>
    <property type="match status" value="1"/>
</dbReference>
<dbReference type="FunFam" id="3.40.50.360:FF:000015">
    <property type="entry name" value="NADPH-dependent diflavin oxidoreductase 1"/>
    <property type="match status" value="1"/>
</dbReference>
<dbReference type="InterPro" id="IPR001433">
    <property type="entry name" value="OxRdtase_FAD/NAD-bd"/>
</dbReference>
<dbReference type="InterPro" id="IPR036265">
    <property type="entry name" value="HIT-like_sf"/>
</dbReference>
<dbReference type="SUPFAM" id="SSF52343">
    <property type="entry name" value="Ferredoxin reductase-like, C-terminal NADP-linked domain"/>
    <property type="match status" value="1"/>
</dbReference>
<dbReference type="InterPro" id="IPR023173">
    <property type="entry name" value="NADPH_Cyt_P450_Rdtase_alpha"/>
</dbReference>
<accession>A0A0B1ST39</accession>
<keyword evidence="9" id="KW-0560">Oxidoreductase</keyword>
<feature type="domain" description="FAD-binding FR-type" evidence="11">
    <location>
        <begin position="296"/>
        <end position="575"/>
    </location>
</feature>
<evidence type="ECO:0000256" key="7">
    <source>
        <dbReference type="ARBA" id="ARBA00022827"/>
    </source>
</evidence>
<evidence type="ECO:0000256" key="6">
    <source>
        <dbReference type="ARBA" id="ARBA00022643"/>
    </source>
</evidence>
<dbReference type="SUPFAM" id="SSF54197">
    <property type="entry name" value="HIT-like"/>
    <property type="match status" value="1"/>
</dbReference>
<reference evidence="12 13" key="1">
    <citation type="submission" date="2014-03" db="EMBL/GenBank/DDBJ databases">
        <title>Draft genome of the hookworm Oesophagostomum dentatum.</title>
        <authorList>
            <person name="Mitreva M."/>
        </authorList>
    </citation>
    <scope>NUCLEOTIDE SEQUENCE [LARGE SCALE GENOMIC DNA]</scope>
    <source>
        <strain evidence="12 13">OD-Hann</strain>
    </source>
</reference>
<comment type="subcellular location">
    <subcellularLocation>
        <location evidence="3">Cytoplasm</location>
    </subcellularLocation>
</comment>
<dbReference type="PRINTS" id="PR00371">
    <property type="entry name" value="FPNCR"/>
</dbReference>
<dbReference type="GO" id="GO:0010181">
    <property type="term" value="F:FMN binding"/>
    <property type="evidence" value="ECO:0007669"/>
    <property type="project" value="InterPro"/>
</dbReference>
<dbReference type="InterPro" id="IPR001709">
    <property type="entry name" value="Flavoprot_Pyr_Nucl_cyt_Rdtase"/>
</dbReference>
<dbReference type="PROSITE" id="PS50902">
    <property type="entry name" value="FLAVODOXIN_LIKE"/>
    <property type="match status" value="1"/>
</dbReference>
<dbReference type="InterPro" id="IPR039261">
    <property type="entry name" value="FNR_nucleotide-bd"/>
</dbReference>
<dbReference type="PROSITE" id="PS51384">
    <property type="entry name" value="FAD_FR"/>
    <property type="match status" value="1"/>
</dbReference>
<comment type="cofactor">
    <cofactor evidence="2">
        <name>FAD</name>
        <dbReference type="ChEBI" id="CHEBI:57692"/>
    </cofactor>
</comment>
<dbReference type="Gene3D" id="3.30.428.10">
    <property type="entry name" value="HIT-like"/>
    <property type="match status" value="1"/>
</dbReference>
<dbReference type="GO" id="GO:0050660">
    <property type="term" value="F:flavin adenine dinucleotide binding"/>
    <property type="evidence" value="ECO:0007669"/>
    <property type="project" value="TreeGrafter"/>
</dbReference>